<dbReference type="Proteomes" id="UP000183843">
    <property type="component" value="Unassembled WGS sequence"/>
</dbReference>
<dbReference type="EMBL" id="FOJX01000001">
    <property type="protein sequence ID" value="SFA71527.1"/>
    <property type="molecule type" value="Genomic_DNA"/>
</dbReference>
<proteinExistence type="predicted"/>
<organism evidence="1 2">
    <name type="scientific">Selenomonas ruminantium</name>
    <dbReference type="NCBI Taxonomy" id="971"/>
    <lineage>
        <taxon>Bacteria</taxon>
        <taxon>Bacillati</taxon>
        <taxon>Bacillota</taxon>
        <taxon>Negativicutes</taxon>
        <taxon>Selenomonadales</taxon>
        <taxon>Selenomonadaceae</taxon>
        <taxon>Selenomonas</taxon>
    </lineage>
</organism>
<gene>
    <name evidence="1" type="ORF">SAMN05216587_101284</name>
</gene>
<protein>
    <submittedName>
        <fullName evidence="1">Uncharacterized protein</fullName>
    </submittedName>
</protein>
<accession>A0A1I0V655</accession>
<sequence length="123" mass="13721">MSIKEKVYKALSGSKELTSLLVKDRRCRCVYPGISPNAGSYPILVYNVISDVPALVADGEEMERRVTVRIQILTKDGRYAPICTIVNKVMMGLGFMRKQTTELAEKDLFVLCLDYTIGIGVDE</sequence>
<reference evidence="1 2" key="1">
    <citation type="submission" date="2016-10" db="EMBL/GenBank/DDBJ databases">
        <authorList>
            <person name="de Groot N.N."/>
        </authorList>
    </citation>
    <scope>NUCLEOTIDE SEQUENCE [LARGE SCALE GENOMIC DNA]</scope>
    <source>
        <strain evidence="1 2">L14</strain>
    </source>
</reference>
<evidence type="ECO:0000313" key="2">
    <source>
        <dbReference type="Proteomes" id="UP000183843"/>
    </source>
</evidence>
<dbReference type="RefSeq" id="WP_074811997.1">
    <property type="nucleotide sequence ID" value="NZ_FOJX01000001.1"/>
</dbReference>
<name>A0A1I0V655_SELRU</name>
<dbReference type="AlphaFoldDB" id="A0A1I0V655"/>
<evidence type="ECO:0000313" key="1">
    <source>
        <dbReference type="EMBL" id="SFA71527.1"/>
    </source>
</evidence>